<organism evidence="2 3">
    <name type="scientific">Triticum urartu</name>
    <name type="common">Red wild einkorn</name>
    <name type="synonym">Crithodium urartu</name>
    <dbReference type="NCBI Taxonomy" id="4572"/>
    <lineage>
        <taxon>Eukaryota</taxon>
        <taxon>Viridiplantae</taxon>
        <taxon>Streptophyta</taxon>
        <taxon>Embryophyta</taxon>
        <taxon>Tracheophyta</taxon>
        <taxon>Spermatophyta</taxon>
        <taxon>Magnoliopsida</taxon>
        <taxon>Liliopsida</taxon>
        <taxon>Poales</taxon>
        <taxon>Poaceae</taxon>
        <taxon>BOP clade</taxon>
        <taxon>Pooideae</taxon>
        <taxon>Triticodae</taxon>
        <taxon>Triticeae</taxon>
        <taxon>Triticinae</taxon>
        <taxon>Triticum</taxon>
    </lineage>
</organism>
<dbReference type="Gene3D" id="3.40.50.720">
    <property type="entry name" value="NAD(P)-binding Rossmann-like Domain"/>
    <property type="match status" value="1"/>
</dbReference>
<dbReference type="SUPFAM" id="SSF51735">
    <property type="entry name" value="NAD(P)-binding Rossmann-fold domains"/>
    <property type="match status" value="1"/>
</dbReference>
<dbReference type="GeneID" id="125551406"/>
<dbReference type="Proteomes" id="UP000015106">
    <property type="component" value="Chromosome 4"/>
</dbReference>
<evidence type="ECO:0000256" key="1">
    <source>
        <dbReference type="ARBA" id="ARBA00023002"/>
    </source>
</evidence>
<dbReference type="EnsemblPlants" id="TuG1812G0400001668.01.T01">
    <property type="protein sequence ID" value="TuG1812G0400001668.01.T01"/>
    <property type="gene ID" value="TuG1812G0400001668.01"/>
</dbReference>
<evidence type="ECO:0008006" key="4">
    <source>
        <dbReference type="Google" id="ProtNLM"/>
    </source>
</evidence>
<evidence type="ECO:0000313" key="2">
    <source>
        <dbReference type="EnsemblPlants" id="TuG1812G0400001668.01.T01"/>
    </source>
</evidence>
<dbReference type="GO" id="GO:0016616">
    <property type="term" value="F:oxidoreductase activity, acting on the CH-OH group of donors, NAD or NADP as acceptor"/>
    <property type="evidence" value="ECO:0007669"/>
    <property type="project" value="TreeGrafter"/>
</dbReference>
<reference evidence="2" key="2">
    <citation type="submission" date="2018-03" db="EMBL/GenBank/DDBJ databases">
        <title>The Triticum urartu genome reveals the dynamic nature of wheat genome evolution.</title>
        <authorList>
            <person name="Ling H."/>
            <person name="Ma B."/>
            <person name="Shi X."/>
            <person name="Liu H."/>
            <person name="Dong L."/>
            <person name="Sun H."/>
            <person name="Cao Y."/>
            <person name="Gao Q."/>
            <person name="Zheng S."/>
            <person name="Li Y."/>
            <person name="Yu Y."/>
            <person name="Du H."/>
            <person name="Qi M."/>
            <person name="Li Y."/>
            <person name="Yu H."/>
            <person name="Cui Y."/>
            <person name="Wang N."/>
            <person name="Chen C."/>
            <person name="Wu H."/>
            <person name="Zhao Y."/>
            <person name="Zhang J."/>
            <person name="Li Y."/>
            <person name="Zhou W."/>
            <person name="Zhang B."/>
            <person name="Hu W."/>
            <person name="Eijk M."/>
            <person name="Tang J."/>
            <person name="Witsenboer H."/>
            <person name="Zhao S."/>
            <person name="Li Z."/>
            <person name="Zhang A."/>
            <person name="Wang D."/>
            <person name="Liang C."/>
        </authorList>
    </citation>
    <scope>NUCLEOTIDE SEQUENCE [LARGE SCALE GENOMIC DNA]</scope>
    <source>
        <strain evidence="2">cv. G1812</strain>
    </source>
</reference>
<dbReference type="PANTHER" id="PTHR10366">
    <property type="entry name" value="NAD DEPENDENT EPIMERASE/DEHYDRATASE"/>
    <property type="match status" value="1"/>
</dbReference>
<protein>
    <recommendedName>
        <fullName evidence="4">3-beta hydroxysteroid dehydrogenase/isomerase domain-containing protein</fullName>
    </recommendedName>
</protein>
<proteinExistence type="predicted"/>
<gene>
    <name evidence="2" type="primary">LOC125551406</name>
</gene>
<keyword evidence="1" id="KW-0560">Oxidoreductase</keyword>
<dbReference type="KEGG" id="tua:125551406"/>
<dbReference type="Gramene" id="TuG1812G0400001668.01.T01">
    <property type="protein sequence ID" value="TuG1812G0400001668.01.T01"/>
    <property type="gene ID" value="TuG1812G0400001668.01"/>
</dbReference>
<reference evidence="3" key="1">
    <citation type="journal article" date="2013" name="Nature">
        <title>Draft genome of the wheat A-genome progenitor Triticum urartu.</title>
        <authorList>
            <person name="Ling H.Q."/>
            <person name="Zhao S."/>
            <person name="Liu D."/>
            <person name="Wang J."/>
            <person name="Sun H."/>
            <person name="Zhang C."/>
            <person name="Fan H."/>
            <person name="Li D."/>
            <person name="Dong L."/>
            <person name="Tao Y."/>
            <person name="Gao C."/>
            <person name="Wu H."/>
            <person name="Li Y."/>
            <person name="Cui Y."/>
            <person name="Guo X."/>
            <person name="Zheng S."/>
            <person name="Wang B."/>
            <person name="Yu K."/>
            <person name="Liang Q."/>
            <person name="Yang W."/>
            <person name="Lou X."/>
            <person name="Chen J."/>
            <person name="Feng M."/>
            <person name="Jian J."/>
            <person name="Zhang X."/>
            <person name="Luo G."/>
            <person name="Jiang Y."/>
            <person name="Liu J."/>
            <person name="Wang Z."/>
            <person name="Sha Y."/>
            <person name="Zhang B."/>
            <person name="Wu H."/>
            <person name="Tang D."/>
            <person name="Shen Q."/>
            <person name="Xue P."/>
            <person name="Zou S."/>
            <person name="Wang X."/>
            <person name="Liu X."/>
            <person name="Wang F."/>
            <person name="Yang Y."/>
            <person name="An X."/>
            <person name="Dong Z."/>
            <person name="Zhang K."/>
            <person name="Zhang X."/>
            <person name="Luo M.C."/>
            <person name="Dvorak J."/>
            <person name="Tong Y."/>
            <person name="Wang J."/>
            <person name="Yang H."/>
            <person name="Li Z."/>
            <person name="Wang D."/>
            <person name="Zhang A."/>
            <person name="Wang J."/>
        </authorList>
    </citation>
    <scope>NUCLEOTIDE SEQUENCE</scope>
    <source>
        <strain evidence="3">cv. G1812</strain>
    </source>
</reference>
<dbReference type="PANTHER" id="PTHR10366:SF369">
    <property type="entry name" value="CINNAMOYL-COA REDUCTASE-LIKE PROTEIN"/>
    <property type="match status" value="1"/>
</dbReference>
<sequence length="128" mass="13959">MLAAARGCYDIFHLALPCTVDRVLDPQKERVAPAVEGTLHVLRAAKDVGGVGRVVVTSAISAVVPSPGRPAGEVLDESCWTNIDYYCDKNRMIPPRINASIAMFLHLKVAQRSIRISSSGQSTWNRTR</sequence>
<accession>A0A8R7U868</accession>
<dbReference type="OrthoDB" id="692415at2759"/>
<dbReference type="RefSeq" id="XP_048570590.1">
    <property type="nucleotide sequence ID" value="XM_048714633.1"/>
</dbReference>
<evidence type="ECO:0000313" key="3">
    <source>
        <dbReference type="Proteomes" id="UP000015106"/>
    </source>
</evidence>
<dbReference type="AlphaFoldDB" id="A0A8R7U868"/>
<dbReference type="InterPro" id="IPR050425">
    <property type="entry name" value="NAD(P)_dehydrat-like"/>
</dbReference>
<dbReference type="RefSeq" id="XP_048570589.1">
    <property type="nucleotide sequence ID" value="XM_048714632.1"/>
</dbReference>
<dbReference type="InterPro" id="IPR036291">
    <property type="entry name" value="NAD(P)-bd_dom_sf"/>
</dbReference>
<keyword evidence="3" id="KW-1185">Reference proteome</keyword>
<name>A0A8R7U868_TRIUA</name>
<reference evidence="2" key="3">
    <citation type="submission" date="2022-06" db="UniProtKB">
        <authorList>
            <consortium name="EnsemblPlants"/>
        </authorList>
    </citation>
    <scope>IDENTIFICATION</scope>
</reference>